<keyword evidence="3" id="KW-1185">Reference proteome</keyword>
<dbReference type="GO" id="GO:0047372">
    <property type="term" value="F:monoacylglycerol lipase activity"/>
    <property type="evidence" value="ECO:0007669"/>
    <property type="project" value="TreeGrafter"/>
</dbReference>
<dbReference type="SUPFAM" id="SSF53474">
    <property type="entry name" value="alpha/beta-Hydrolases"/>
    <property type="match status" value="1"/>
</dbReference>
<proteinExistence type="predicted"/>
<dbReference type="PANTHER" id="PTHR43798">
    <property type="entry name" value="MONOACYLGLYCEROL LIPASE"/>
    <property type="match status" value="1"/>
</dbReference>
<dbReference type="Proteomes" id="UP000321181">
    <property type="component" value="Unassembled WGS sequence"/>
</dbReference>
<dbReference type="RefSeq" id="WP_146901635.1">
    <property type="nucleotide sequence ID" value="NZ_BAAARM010000002.1"/>
</dbReference>
<comment type="caution">
    <text evidence="2">The sequence shown here is derived from an EMBL/GenBank/DDBJ whole genome shotgun (WGS) entry which is preliminary data.</text>
</comment>
<accession>A0A512DBC6</accession>
<dbReference type="Gene3D" id="3.40.50.1820">
    <property type="entry name" value="alpha/beta hydrolase"/>
    <property type="match status" value="1"/>
</dbReference>
<dbReference type="InterPro" id="IPR029058">
    <property type="entry name" value="AB_hydrolase_fold"/>
</dbReference>
<feature type="domain" description="AB hydrolase-1" evidence="1">
    <location>
        <begin position="24"/>
        <end position="249"/>
    </location>
</feature>
<organism evidence="2 3">
    <name type="scientific">Cellulomonas aerilata</name>
    <dbReference type="NCBI Taxonomy" id="515326"/>
    <lineage>
        <taxon>Bacteria</taxon>
        <taxon>Bacillati</taxon>
        <taxon>Actinomycetota</taxon>
        <taxon>Actinomycetes</taxon>
        <taxon>Micrococcales</taxon>
        <taxon>Cellulomonadaceae</taxon>
        <taxon>Cellulomonas</taxon>
    </lineage>
</organism>
<dbReference type="GO" id="GO:0016020">
    <property type="term" value="C:membrane"/>
    <property type="evidence" value="ECO:0007669"/>
    <property type="project" value="TreeGrafter"/>
</dbReference>
<gene>
    <name evidence="2" type="ORF">CAE01nite_12650</name>
</gene>
<dbReference type="Pfam" id="PF12697">
    <property type="entry name" value="Abhydrolase_6"/>
    <property type="match status" value="1"/>
</dbReference>
<dbReference type="InterPro" id="IPR000073">
    <property type="entry name" value="AB_hydrolase_1"/>
</dbReference>
<evidence type="ECO:0000313" key="3">
    <source>
        <dbReference type="Proteomes" id="UP000321181"/>
    </source>
</evidence>
<dbReference type="PANTHER" id="PTHR43798:SF5">
    <property type="entry name" value="MONOACYLGLYCEROL LIPASE ABHD6"/>
    <property type="match status" value="1"/>
</dbReference>
<dbReference type="GO" id="GO:0046464">
    <property type="term" value="P:acylglycerol catabolic process"/>
    <property type="evidence" value="ECO:0007669"/>
    <property type="project" value="TreeGrafter"/>
</dbReference>
<dbReference type="EMBL" id="BJYY01000010">
    <property type="protein sequence ID" value="GEO33540.1"/>
    <property type="molecule type" value="Genomic_DNA"/>
</dbReference>
<dbReference type="OrthoDB" id="3519228at2"/>
<dbReference type="InterPro" id="IPR050266">
    <property type="entry name" value="AB_hydrolase_sf"/>
</dbReference>
<evidence type="ECO:0000259" key="1">
    <source>
        <dbReference type="Pfam" id="PF12697"/>
    </source>
</evidence>
<dbReference type="AlphaFoldDB" id="A0A512DBC6"/>
<keyword evidence="2" id="KW-0378">Hydrolase</keyword>
<protein>
    <submittedName>
        <fullName evidence="2">Alpha/beta hydrolase</fullName>
    </submittedName>
</protein>
<evidence type="ECO:0000313" key="2">
    <source>
        <dbReference type="EMBL" id="GEO33540.1"/>
    </source>
</evidence>
<name>A0A512DBC6_9CELL</name>
<sequence length="270" mass="27660">MVEAGPAGEPIAVSSSGPDGAQTLLLLHGVGTTGWMWRRLVADLSSDLHVLVVDLPGHGASAARPWRSLADTVDAVAGVIHSSARDGRAHLVGLSLGGYVALELAARRPELALSATVSGVNVLPFPRPRLMRLAGRLMSPFMTAGPLLRANARALAVHASDYAGYAAAARSMAPGTFLAVGEDLLTYTVPAVAATSTTRVLAMAGSQEQVLIRRSLPVVATAFPQGEARIAPGVGHAWNGQSPELFAAAVRATVNGAAPPPALLKPEADG</sequence>
<reference evidence="2 3" key="1">
    <citation type="submission" date="2019-07" db="EMBL/GenBank/DDBJ databases">
        <title>Whole genome shotgun sequence of Cellulomonas aerilata NBRC 106308.</title>
        <authorList>
            <person name="Hosoyama A."/>
            <person name="Uohara A."/>
            <person name="Ohji S."/>
            <person name="Ichikawa N."/>
        </authorList>
    </citation>
    <scope>NUCLEOTIDE SEQUENCE [LARGE SCALE GENOMIC DNA]</scope>
    <source>
        <strain evidence="2 3">NBRC 106308</strain>
    </source>
</reference>